<proteinExistence type="inferred from homology"/>
<comment type="caution">
    <text evidence="5">The sequence shown here is derived from an EMBL/GenBank/DDBJ whole genome shotgun (WGS) entry which is preliminary data.</text>
</comment>
<name>A0ABP8RTH5_9PSEU</name>
<organism evidence="5 6">
    <name type="scientific">Pseudonocardia xishanensis</name>
    <dbReference type="NCBI Taxonomy" id="630995"/>
    <lineage>
        <taxon>Bacteria</taxon>
        <taxon>Bacillati</taxon>
        <taxon>Actinomycetota</taxon>
        <taxon>Actinomycetes</taxon>
        <taxon>Pseudonocardiales</taxon>
        <taxon>Pseudonocardiaceae</taxon>
        <taxon>Pseudonocardia</taxon>
    </lineage>
</organism>
<dbReference type="Proteomes" id="UP001501598">
    <property type="component" value="Unassembled WGS sequence"/>
</dbReference>
<reference evidence="6" key="1">
    <citation type="journal article" date="2019" name="Int. J. Syst. Evol. Microbiol.">
        <title>The Global Catalogue of Microorganisms (GCM) 10K type strain sequencing project: providing services to taxonomists for standard genome sequencing and annotation.</title>
        <authorList>
            <consortium name="The Broad Institute Genomics Platform"/>
            <consortium name="The Broad Institute Genome Sequencing Center for Infectious Disease"/>
            <person name="Wu L."/>
            <person name="Ma J."/>
        </authorList>
    </citation>
    <scope>NUCLEOTIDE SEQUENCE [LARGE SCALE GENOMIC DNA]</scope>
    <source>
        <strain evidence="6">JCM 17906</strain>
    </source>
</reference>
<dbReference type="InterPro" id="IPR000873">
    <property type="entry name" value="AMP-dep_synth/lig_dom"/>
</dbReference>
<gene>
    <name evidence="5" type="primary">fadD5_3</name>
    <name evidence="5" type="ORF">GCM10023175_35040</name>
</gene>
<feature type="domain" description="AMP-dependent synthetase/ligase" evidence="3">
    <location>
        <begin position="19"/>
        <end position="374"/>
    </location>
</feature>
<dbReference type="Pfam" id="PF00501">
    <property type="entry name" value="AMP-binding"/>
    <property type="match status" value="1"/>
</dbReference>
<evidence type="ECO:0000256" key="1">
    <source>
        <dbReference type="ARBA" id="ARBA00006432"/>
    </source>
</evidence>
<evidence type="ECO:0000313" key="5">
    <source>
        <dbReference type="EMBL" id="GAA4548532.1"/>
    </source>
</evidence>
<sequence>MTPPEDPAIRRLAFGAQLTRAAQARPDDVVYTSPERTLTWAELDRRVHGLAAGLADLGVRHGDRVAVLMRNRLEVVETYLAALRLGAIAVPLNFRLTGPEIRFILDDCTPSVLVTEKALSGAVPAGPADPVTVVVDATKGADVDFEHLVAGAVVRPPVDVVENDAAFCMYTSGTTGHPKGAVLTHLNLVASAFAISLATGGRHADVRLLAVPMFHIAGVANLLGPLLDRGRLIVPPGDTFDPSATLDLLEREQVTSCFFVPTQWQAICAVPGARDRDLALRLPYWGASSAPPSVLEAMAETFPGAPSFAAFGQTETSATTCLLSGADALRKQGSVGRPVPTVEIRLVDEDMKDVPVGEVGEIVYRGPTVMSHYWGAPEATAEAFVGGWLHSGDLCRMDDEGFLYVVDRKKDMIISGGENIYCAEVEAAIDSHPGVAEVAVVGVEHPVWVQTPRAFVVPRDPSRPPSAEEIIEHCRTRLASYKKPTSVVIVEALPRNAGGKVQKFRLREHGGSADRPATPVSID</sequence>
<protein>
    <submittedName>
        <fullName evidence="5">Fatty-acid--CoA ligase FadD5</fullName>
    </submittedName>
</protein>
<dbReference type="PANTHER" id="PTHR43201:SF5">
    <property type="entry name" value="MEDIUM-CHAIN ACYL-COA LIGASE ACSF2, MITOCHONDRIAL"/>
    <property type="match status" value="1"/>
</dbReference>
<dbReference type="RefSeq" id="WP_345419193.1">
    <property type="nucleotide sequence ID" value="NZ_BAABGT010000040.1"/>
</dbReference>
<dbReference type="Gene3D" id="3.30.300.30">
    <property type="match status" value="1"/>
</dbReference>
<dbReference type="GO" id="GO:0016874">
    <property type="term" value="F:ligase activity"/>
    <property type="evidence" value="ECO:0007669"/>
    <property type="project" value="UniProtKB-KW"/>
</dbReference>
<comment type="similarity">
    <text evidence="1">Belongs to the ATP-dependent AMP-binding enzyme family.</text>
</comment>
<dbReference type="EMBL" id="BAABGT010000040">
    <property type="protein sequence ID" value="GAA4548532.1"/>
    <property type="molecule type" value="Genomic_DNA"/>
</dbReference>
<dbReference type="SUPFAM" id="SSF56801">
    <property type="entry name" value="Acetyl-CoA synthetase-like"/>
    <property type="match status" value="1"/>
</dbReference>
<feature type="domain" description="AMP-binding enzyme C-terminal" evidence="4">
    <location>
        <begin position="424"/>
        <end position="500"/>
    </location>
</feature>
<dbReference type="InterPro" id="IPR045851">
    <property type="entry name" value="AMP-bd_C_sf"/>
</dbReference>
<dbReference type="InterPro" id="IPR025110">
    <property type="entry name" value="AMP-bd_C"/>
</dbReference>
<dbReference type="PANTHER" id="PTHR43201">
    <property type="entry name" value="ACYL-COA SYNTHETASE"/>
    <property type="match status" value="1"/>
</dbReference>
<accession>A0ABP8RTH5</accession>
<evidence type="ECO:0000313" key="6">
    <source>
        <dbReference type="Proteomes" id="UP001501598"/>
    </source>
</evidence>
<evidence type="ECO:0000259" key="4">
    <source>
        <dbReference type="Pfam" id="PF13193"/>
    </source>
</evidence>
<keyword evidence="2 5" id="KW-0436">Ligase</keyword>
<keyword evidence="6" id="KW-1185">Reference proteome</keyword>
<dbReference type="Pfam" id="PF13193">
    <property type="entry name" value="AMP-binding_C"/>
    <property type="match status" value="1"/>
</dbReference>
<dbReference type="Gene3D" id="3.40.50.12780">
    <property type="entry name" value="N-terminal domain of ligase-like"/>
    <property type="match status" value="1"/>
</dbReference>
<evidence type="ECO:0000256" key="2">
    <source>
        <dbReference type="ARBA" id="ARBA00022598"/>
    </source>
</evidence>
<dbReference type="InterPro" id="IPR042099">
    <property type="entry name" value="ANL_N_sf"/>
</dbReference>
<evidence type="ECO:0000259" key="3">
    <source>
        <dbReference type="Pfam" id="PF00501"/>
    </source>
</evidence>